<reference evidence="12" key="1">
    <citation type="submission" date="2021-05" db="EMBL/GenBank/DDBJ databases">
        <authorList>
            <person name="Alioto T."/>
            <person name="Alioto T."/>
            <person name="Gomez Garrido J."/>
        </authorList>
    </citation>
    <scope>NUCLEOTIDE SEQUENCE</scope>
</reference>
<keyword evidence="3 11" id="KW-0813">Transport</keyword>
<keyword evidence="7" id="KW-1133">Transmembrane helix</keyword>
<evidence type="ECO:0000256" key="9">
    <source>
        <dbReference type="ARBA" id="ARBA00023136"/>
    </source>
</evidence>
<comment type="similarity">
    <text evidence="2 11">Belongs to the mitochondrial carrier (TC 2.A.29) family.</text>
</comment>
<keyword evidence="8" id="KW-0496">Mitochondrion</keyword>
<comment type="subcellular location">
    <subcellularLocation>
        <location evidence="1">Mitochondrion inner membrane</location>
        <topology evidence="1">Multi-pass membrane protein</topology>
    </subcellularLocation>
</comment>
<evidence type="ECO:0000256" key="1">
    <source>
        <dbReference type="ARBA" id="ARBA00004448"/>
    </source>
</evidence>
<dbReference type="InterPro" id="IPR052465">
    <property type="entry name" value="Mito_NAD+_Carrier"/>
</dbReference>
<evidence type="ECO:0000256" key="8">
    <source>
        <dbReference type="ARBA" id="ARBA00023128"/>
    </source>
</evidence>
<dbReference type="InterPro" id="IPR023395">
    <property type="entry name" value="MCP_dom_sf"/>
</dbReference>
<keyword evidence="6" id="KW-0999">Mitochondrion inner membrane</keyword>
<proteinExistence type="inferred from homology"/>
<dbReference type="EMBL" id="HBUF01188205">
    <property type="protein sequence ID" value="CAG6657412.1"/>
    <property type="molecule type" value="Transcribed_RNA"/>
</dbReference>
<evidence type="ECO:0000256" key="11">
    <source>
        <dbReference type="RuleBase" id="RU000488"/>
    </source>
</evidence>
<feature type="repeat" description="Solcar" evidence="10">
    <location>
        <begin position="104"/>
        <end position="189"/>
    </location>
</feature>
<dbReference type="InterPro" id="IPR018108">
    <property type="entry name" value="MCP_transmembrane"/>
</dbReference>
<dbReference type="EMBL" id="HBUF01188206">
    <property type="protein sequence ID" value="CAG6657413.1"/>
    <property type="molecule type" value="Transcribed_RNA"/>
</dbReference>
<protein>
    <submittedName>
        <fullName evidence="12">Solute carrier family 25 member 51</fullName>
    </submittedName>
</protein>
<evidence type="ECO:0000256" key="10">
    <source>
        <dbReference type="PROSITE-ProRule" id="PRU00282"/>
    </source>
</evidence>
<evidence type="ECO:0000256" key="2">
    <source>
        <dbReference type="ARBA" id="ARBA00006375"/>
    </source>
</evidence>
<dbReference type="PANTHER" id="PTHR46131:SF1">
    <property type="entry name" value="SD08549P"/>
    <property type="match status" value="1"/>
</dbReference>
<name>A0A8D8ZHY8_9HEMI</name>
<dbReference type="SUPFAM" id="SSF103506">
    <property type="entry name" value="Mitochondrial carrier"/>
    <property type="match status" value="1"/>
</dbReference>
<keyword evidence="5" id="KW-0677">Repeat</keyword>
<dbReference type="EMBL" id="HBUF01516726">
    <property type="protein sequence ID" value="CAG6748010.1"/>
    <property type="molecule type" value="Transcribed_RNA"/>
</dbReference>
<dbReference type="EMBL" id="HBUF01363347">
    <property type="protein sequence ID" value="CAG6722157.1"/>
    <property type="molecule type" value="Transcribed_RNA"/>
</dbReference>
<evidence type="ECO:0000256" key="6">
    <source>
        <dbReference type="ARBA" id="ARBA00022792"/>
    </source>
</evidence>
<dbReference type="Gene3D" id="1.50.40.10">
    <property type="entry name" value="Mitochondrial carrier domain"/>
    <property type="match status" value="1"/>
</dbReference>
<keyword evidence="4 10" id="KW-0812">Transmembrane</keyword>
<evidence type="ECO:0000256" key="3">
    <source>
        <dbReference type="ARBA" id="ARBA00022448"/>
    </source>
</evidence>
<dbReference type="Pfam" id="PF00153">
    <property type="entry name" value="Mito_carr"/>
    <property type="match status" value="3"/>
</dbReference>
<evidence type="ECO:0000256" key="4">
    <source>
        <dbReference type="ARBA" id="ARBA00022692"/>
    </source>
</evidence>
<feature type="repeat" description="Solcar" evidence="10">
    <location>
        <begin position="16"/>
        <end position="96"/>
    </location>
</feature>
<evidence type="ECO:0000256" key="7">
    <source>
        <dbReference type="ARBA" id="ARBA00022989"/>
    </source>
</evidence>
<dbReference type="GO" id="GO:0005743">
    <property type="term" value="C:mitochondrial inner membrane"/>
    <property type="evidence" value="ECO:0007669"/>
    <property type="project" value="UniProtKB-SubCell"/>
</dbReference>
<evidence type="ECO:0000313" key="12">
    <source>
        <dbReference type="EMBL" id="CAG6748010.1"/>
    </source>
</evidence>
<dbReference type="GO" id="GO:0051724">
    <property type="term" value="F:NAD transmembrane transporter activity"/>
    <property type="evidence" value="ECO:0007669"/>
    <property type="project" value="TreeGrafter"/>
</dbReference>
<dbReference type="AlphaFoldDB" id="A0A8D8ZHY8"/>
<sequence>MIRSRFGTMTTSTQKCKEYEEFVCGFGAAVVNIAVTFPINKIIFRQQLHGVGVKSAVSQVHSEGLFLLYRGILPPLCQKSISTSLMFGVYDKSNLFLKPYLSNSPYFMKFTSAMFAGCIEAILTPFERLQTLLQDSAYNKELTSTQHLIKRIYQEHGFKEYYRGLSVVLLRNGPANVVFFIARDEVQKIFPTSPGKDSRYMNLLKDFSIGAVIGACNSSVFFPLNVIKIHMQSKLGGSHDTVWQVTREIYIERGRKLSSFYRGVHMNCTRSFISWGVAMVAYERLKLLLC</sequence>
<keyword evidence="9 10" id="KW-0472">Membrane</keyword>
<evidence type="ECO:0000256" key="5">
    <source>
        <dbReference type="ARBA" id="ARBA00022737"/>
    </source>
</evidence>
<feature type="repeat" description="Solcar" evidence="10">
    <location>
        <begin position="201"/>
        <end position="288"/>
    </location>
</feature>
<dbReference type="PANTHER" id="PTHR46131">
    <property type="entry name" value="SD08549P"/>
    <property type="match status" value="1"/>
</dbReference>
<dbReference type="PROSITE" id="PS50920">
    <property type="entry name" value="SOLCAR"/>
    <property type="match status" value="3"/>
</dbReference>
<organism evidence="12">
    <name type="scientific">Cacopsylla melanoneura</name>
    <dbReference type="NCBI Taxonomy" id="428564"/>
    <lineage>
        <taxon>Eukaryota</taxon>
        <taxon>Metazoa</taxon>
        <taxon>Ecdysozoa</taxon>
        <taxon>Arthropoda</taxon>
        <taxon>Hexapoda</taxon>
        <taxon>Insecta</taxon>
        <taxon>Pterygota</taxon>
        <taxon>Neoptera</taxon>
        <taxon>Paraneoptera</taxon>
        <taxon>Hemiptera</taxon>
        <taxon>Sternorrhyncha</taxon>
        <taxon>Psylloidea</taxon>
        <taxon>Psyllidae</taxon>
        <taxon>Psyllinae</taxon>
        <taxon>Cacopsylla</taxon>
    </lineage>
</organism>
<accession>A0A8D8ZHY8</accession>
<dbReference type="EMBL" id="HBUF01363348">
    <property type="protein sequence ID" value="CAG6722158.1"/>
    <property type="molecule type" value="Transcribed_RNA"/>
</dbReference>